<keyword evidence="3 5" id="KW-1133">Transmembrane helix</keyword>
<dbReference type="STRING" id="356660.SAMN05444336_104290"/>
<evidence type="ECO:0000256" key="2">
    <source>
        <dbReference type="ARBA" id="ARBA00022692"/>
    </source>
</evidence>
<dbReference type="Pfam" id="PF07264">
    <property type="entry name" value="EI24"/>
    <property type="match status" value="1"/>
</dbReference>
<accession>A0A1H3AR68</accession>
<sequence>MIGDFLKAIGQLGDPRFLRVFGISVALTLALLVGALFGWSWLVGMIPDADLTLFGADLSFLDGLAAVLAWTAGAIGAVFLMFPVAAVFIGLFLEDIADAVEARHFPHLPPAGRMGWGETLADGLVFAGALLLANLVGLVFYLFAGPLAPFVFLAVNGLLLGRQYFELVAARRIGARAARALRKRHAGPIWLAGGLMALGLSVPLIGLAIPVLGVASFTHMYHRIAANPSETGRA</sequence>
<organism evidence="6 7">
    <name type="scientific">Albimonas donghaensis</name>
    <dbReference type="NCBI Taxonomy" id="356660"/>
    <lineage>
        <taxon>Bacteria</taxon>
        <taxon>Pseudomonadati</taxon>
        <taxon>Pseudomonadota</taxon>
        <taxon>Alphaproteobacteria</taxon>
        <taxon>Rhodobacterales</taxon>
        <taxon>Paracoccaceae</taxon>
        <taxon>Albimonas</taxon>
    </lineage>
</organism>
<comment type="subcellular location">
    <subcellularLocation>
        <location evidence="1">Membrane</location>
        <topology evidence="1">Multi-pass membrane protein</topology>
    </subcellularLocation>
</comment>
<dbReference type="EMBL" id="FNMZ01000004">
    <property type="protein sequence ID" value="SDX32133.1"/>
    <property type="molecule type" value="Genomic_DNA"/>
</dbReference>
<name>A0A1H3AR68_9RHOB</name>
<keyword evidence="4 5" id="KW-0472">Membrane</keyword>
<feature type="transmembrane region" description="Helical" evidence="5">
    <location>
        <begin position="150"/>
        <end position="169"/>
    </location>
</feature>
<dbReference type="Proteomes" id="UP000199118">
    <property type="component" value="Unassembled WGS sequence"/>
</dbReference>
<evidence type="ECO:0000256" key="4">
    <source>
        <dbReference type="ARBA" id="ARBA00023136"/>
    </source>
</evidence>
<dbReference type="AlphaFoldDB" id="A0A1H3AR68"/>
<proteinExistence type="predicted"/>
<feature type="transmembrane region" description="Helical" evidence="5">
    <location>
        <begin position="189"/>
        <end position="212"/>
    </location>
</feature>
<keyword evidence="2 5" id="KW-0812">Transmembrane</keyword>
<protein>
    <submittedName>
        <fullName evidence="6">Uncharacterized protein involved in cysteine biosynthesis</fullName>
    </submittedName>
</protein>
<reference evidence="6 7" key="1">
    <citation type="submission" date="2016-10" db="EMBL/GenBank/DDBJ databases">
        <authorList>
            <person name="de Groot N.N."/>
        </authorList>
    </citation>
    <scope>NUCLEOTIDE SEQUENCE [LARGE SCALE GENOMIC DNA]</scope>
    <source>
        <strain evidence="6 7">DSM 17890</strain>
    </source>
</reference>
<feature type="transmembrane region" description="Helical" evidence="5">
    <location>
        <begin position="63"/>
        <end position="93"/>
    </location>
</feature>
<feature type="transmembrane region" description="Helical" evidence="5">
    <location>
        <begin position="123"/>
        <end position="144"/>
    </location>
</feature>
<evidence type="ECO:0000256" key="1">
    <source>
        <dbReference type="ARBA" id="ARBA00004141"/>
    </source>
</evidence>
<evidence type="ECO:0000313" key="7">
    <source>
        <dbReference type="Proteomes" id="UP000199118"/>
    </source>
</evidence>
<dbReference type="RefSeq" id="WP_245710563.1">
    <property type="nucleotide sequence ID" value="NZ_FNMZ01000004.1"/>
</dbReference>
<evidence type="ECO:0000313" key="6">
    <source>
        <dbReference type="EMBL" id="SDX32133.1"/>
    </source>
</evidence>
<evidence type="ECO:0000256" key="3">
    <source>
        <dbReference type="ARBA" id="ARBA00022989"/>
    </source>
</evidence>
<keyword evidence="7" id="KW-1185">Reference proteome</keyword>
<dbReference type="InterPro" id="IPR059112">
    <property type="entry name" value="CysZ/EI24"/>
</dbReference>
<gene>
    <name evidence="6" type="ORF">SAMN05444336_104290</name>
</gene>
<feature type="transmembrane region" description="Helical" evidence="5">
    <location>
        <begin position="20"/>
        <end position="43"/>
    </location>
</feature>
<evidence type="ECO:0000256" key="5">
    <source>
        <dbReference type="SAM" id="Phobius"/>
    </source>
</evidence>